<protein>
    <recommendedName>
        <fullName evidence="1">DUF7587 domain-containing protein</fullName>
    </recommendedName>
</protein>
<comment type="caution">
    <text evidence="2">The sequence shown here is derived from an EMBL/GenBank/DDBJ whole genome shotgun (WGS) entry which is preliminary data.</text>
</comment>
<dbReference type="Proteomes" id="UP000799536">
    <property type="component" value="Unassembled WGS sequence"/>
</dbReference>
<evidence type="ECO:0000313" key="2">
    <source>
        <dbReference type="EMBL" id="KAF2200522.1"/>
    </source>
</evidence>
<reference evidence="2" key="1">
    <citation type="journal article" date="2020" name="Stud. Mycol.">
        <title>101 Dothideomycetes genomes: a test case for predicting lifestyles and emergence of pathogens.</title>
        <authorList>
            <person name="Haridas S."/>
            <person name="Albert R."/>
            <person name="Binder M."/>
            <person name="Bloem J."/>
            <person name="Labutti K."/>
            <person name="Salamov A."/>
            <person name="Andreopoulos B."/>
            <person name="Baker S."/>
            <person name="Barry K."/>
            <person name="Bills G."/>
            <person name="Bluhm B."/>
            <person name="Cannon C."/>
            <person name="Castanera R."/>
            <person name="Culley D."/>
            <person name="Daum C."/>
            <person name="Ezra D."/>
            <person name="Gonzalez J."/>
            <person name="Henrissat B."/>
            <person name="Kuo A."/>
            <person name="Liang C."/>
            <person name="Lipzen A."/>
            <person name="Lutzoni F."/>
            <person name="Magnuson J."/>
            <person name="Mondo S."/>
            <person name="Nolan M."/>
            <person name="Ohm R."/>
            <person name="Pangilinan J."/>
            <person name="Park H.-J."/>
            <person name="Ramirez L."/>
            <person name="Alfaro M."/>
            <person name="Sun H."/>
            <person name="Tritt A."/>
            <person name="Yoshinaga Y."/>
            <person name="Zwiers L.-H."/>
            <person name="Turgeon B."/>
            <person name="Goodwin S."/>
            <person name="Spatafora J."/>
            <person name="Crous P."/>
            <person name="Grigoriev I."/>
        </authorList>
    </citation>
    <scope>NUCLEOTIDE SEQUENCE</scope>
    <source>
        <strain evidence="2">ATCC 74209</strain>
    </source>
</reference>
<dbReference type="SUPFAM" id="SSF56399">
    <property type="entry name" value="ADP-ribosylation"/>
    <property type="match status" value="1"/>
</dbReference>
<proteinExistence type="predicted"/>
<dbReference type="AlphaFoldDB" id="A0A9P4JJI1"/>
<dbReference type="Pfam" id="PF24494">
    <property type="entry name" value="DUF7587"/>
    <property type="match status" value="1"/>
</dbReference>
<name>A0A9P4JJI1_9PLEO</name>
<sequence length="165" mass="18653">MQAPRSRHEPTPTAVPRTVYRVDYMSSQTTFNKTDGFRARNQTTIINTPSTLQKYAMPHLAWQTNFSSPFISVFADKQHAERWARTFAEKNGDKCYVVSVDTTKLARGPIFRAADLLADVELSPAEESMHFSEYLVLHRIPGMALIEEIIVSAEVNSTWQSLGLC</sequence>
<accession>A0A9P4JJI1</accession>
<keyword evidence="3" id="KW-1185">Reference proteome</keyword>
<dbReference type="InterPro" id="IPR056009">
    <property type="entry name" value="DUF7587"/>
</dbReference>
<dbReference type="PANTHER" id="PTHR40781">
    <property type="match status" value="1"/>
</dbReference>
<dbReference type="OrthoDB" id="88561at2759"/>
<evidence type="ECO:0000313" key="3">
    <source>
        <dbReference type="Proteomes" id="UP000799536"/>
    </source>
</evidence>
<dbReference type="Gene3D" id="3.90.210.10">
    <property type="entry name" value="Heat-Labile Enterotoxin, subunit A"/>
    <property type="match status" value="1"/>
</dbReference>
<dbReference type="EMBL" id="ML994018">
    <property type="protein sequence ID" value="KAF2200522.1"/>
    <property type="molecule type" value="Genomic_DNA"/>
</dbReference>
<evidence type="ECO:0000259" key="1">
    <source>
        <dbReference type="Pfam" id="PF24494"/>
    </source>
</evidence>
<organism evidence="2 3">
    <name type="scientific">Delitschia confertaspora ATCC 74209</name>
    <dbReference type="NCBI Taxonomy" id="1513339"/>
    <lineage>
        <taxon>Eukaryota</taxon>
        <taxon>Fungi</taxon>
        <taxon>Dikarya</taxon>
        <taxon>Ascomycota</taxon>
        <taxon>Pezizomycotina</taxon>
        <taxon>Dothideomycetes</taxon>
        <taxon>Pleosporomycetidae</taxon>
        <taxon>Pleosporales</taxon>
        <taxon>Delitschiaceae</taxon>
        <taxon>Delitschia</taxon>
    </lineage>
</organism>
<gene>
    <name evidence="2" type="ORF">GQ43DRAFT_70119</name>
</gene>
<dbReference type="PANTHER" id="PTHR40781:SF1">
    <property type="match status" value="1"/>
</dbReference>
<feature type="domain" description="DUF7587" evidence="1">
    <location>
        <begin position="15"/>
        <end position="151"/>
    </location>
</feature>